<protein>
    <submittedName>
        <fullName evidence="2">Uncharacterized protein</fullName>
    </submittedName>
</protein>
<evidence type="ECO:0000256" key="1">
    <source>
        <dbReference type="SAM" id="MobiDB-lite"/>
    </source>
</evidence>
<gene>
    <name evidence="2" type="ORF">BINO364_LOCUS2738</name>
</gene>
<name>A0A8J9V4M9_9NEOP</name>
<feature type="compositionally biased region" description="Basic and acidic residues" evidence="1">
    <location>
        <begin position="19"/>
        <end position="31"/>
    </location>
</feature>
<keyword evidence="3" id="KW-1185">Reference proteome</keyword>
<organism evidence="2 3">
    <name type="scientific">Brenthis ino</name>
    <name type="common">lesser marbled fritillary</name>
    <dbReference type="NCBI Taxonomy" id="405034"/>
    <lineage>
        <taxon>Eukaryota</taxon>
        <taxon>Metazoa</taxon>
        <taxon>Ecdysozoa</taxon>
        <taxon>Arthropoda</taxon>
        <taxon>Hexapoda</taxon>
        <taxon>Insecta</taxon>
        <taxon>Pterygota</taxon>
        <taxon>Neoptera</taxon>
        <taxon>Endopterygota</taxon>
        <taxon>Lepidoptera</taxon>
        <taxon>Glossata</taxon>
        <taxon>Ditrysia</taxon>
        <taxon>Papilionoidea</taxon>
        <taxon>Nymphalidae</taxon>
        <taxon>Heliconiinae</taxon>
        <taxon>Argynnini</taxon>
        <taxon>Brenthis</taxon>
    </lineage>
</organism>
<proteinExistence type="predicted"/>
<dbReference type="EMBL" id="OV170230">
    <property type="protein sequence ID" value="CAH0715873.1"/>
    <property type="molecule type" value="Genomic_DNA"/>
</dbReference>
<evidence type="ECO:0000313" key="3">
    <source>
        <dbReference type="Proteomes" id="UP000838878"/>
    </source>
</evidence>
<dbReference type="AlphaFoldDB" id="A0A8J9V4M9"/>
<accession>A0A8J9V4M9</accession>
<dbReference type="Proteomes" id="UP000838878">
    <property type="component" value="Chromosome 10"/>
</dbReference>
<reference evidence="2" key="1">
    <citation type="submission" date="2021-12" db="EMBL/GenBank/DDBJ databases">
        <authorList>
            <person name="Martin H S."/>
        </authorList>
    </citation>
    <scope>NUCLEOTIDE SEQUENCE</scope>
</reference>
<feature type="region of interest" description="Disordered" evidence="1">
    <location>
        <begin position="19"/>
        <end position="52"/>
    </location>
</feature>
<sequence length="97" mass="11038">MTCHSTSMLLAQRHSWLDRSRESALRETGARRRDRYPALPPLRPSRPHAPVVADSTAEIRKTSQKPSKNEVNFKKISAFPRVNFGHQCKVTSVVDLK</sequence>
<evidence type="ECO:0000313" key="2">
    <source>
        <dbReference type="EMBL" id="CAH0715873.1"/>
    </source>
</evidence>
<feature type="non-terminal residue" evidence="2">
    <location>
        <position position="97"/>
    </location>
</feature>